<dbReference type="EMBL" id="LVYU01000114">
    <property type="protein sequence ID" value="KZA98526.1"/>
    <property type="molecule type" value="Genomic_DNA"/>
</dbReference>
<protein>
    <submittedName>
        <fullName evidence="2">Uncharacterized protein</fullName>
    </submittedName>
</protein>
<dbReference type="AlphaFoldDB" id="A0A154ID65"/>
<reference evidence="2" key="1">
    <citation type="submission" date="2016-03" db="EMBL/GenBank/DDBJ databases">
        <title>Microsymbionts genomes from the relict species Vavilovia formosa.</title>
        <authorList>
            <person name="Chirak E."/>
            <person name="Kimeklis A."/>
            <person name="Kopat V."/>
            <person name="Andronov E."/>
        </authorList>
    </citation>
    <scope>NUCLEOTIDE SEQUENCE [LARGE SCALE GENOMIC DNA]</scope>
    <source>
        <strain evidence="2">Vaf12</strain>
    </source>
</reference>
<keyword evidence="1" id="KW-0812">Transmembrane</keyword>
<keyword evidence="1" id="KW-1133">Transmembrane helix</keyword>
<name>A0A154ID65_RHILE</name>
<sequence>MGVSGQGAGQELGIAFFAVAAFGAYGGNIQESLILRRPVGASKDEAGASTSNGRKEQRCSVSFEASPYGLRASG</sequence>
<comment type="caution">
    <text evidence="2">The sequence shown here is derived from an EMBL/GenBank/DDBJ whole genome shotgun (WGS) entry which is preliminary data.</text>
</comment>
<evidence type="ECO:0000256" key="1">
    <source>
        <dbReference type="SAM" id="Phobius"/>
    </source>
</evidence>
<organism evidence="2">
    <name type="scientific">Rhizobium leguminosarum</name>
    <dbReference type="NCBI Taxonomy" id="384"/>
    <lineage>
        <taxon>Bacteria</taxon>
        <taxon>Pseudomonadati</taxon>
        <taxon>Pseudomonadota</taxon>
        <taxon>Alphaproteobacteria</taxon>
        <taxon>Hyphomicrobiales</taxon>
        <taxon>Rhizobiaceae</taxon>
        <taxon>Rhizobium/Agrobacterium group</taxon>
        <taxon>Rhizobium</taxon>
    </lineage>
</organism>
<evidence type="ECO:0000313" key="2">
    <source>
        <dbReference type="EMBL" id="KZA98526.1"/>
    </source>
</evidence>
<gene>
    <name evidence="2" type="ORF">A4A59_26980</name>
</gene>
<accession>A0A154ID65</accession>
<proteinExistence type="predicted"/>
<feature type="transmembrane region" description="Helical" evidence="1">
    <location>
        <begin position="12"/>
        <end position="29"/>
    </location>
</feature>
<keyword evidence="1" id="KW-0472">Membrane</keyword>